<dbReference type="SUPFAM" id="SSF161098">
    <property type="entry name" value="MetI-like"/>
    <property type="match status" value="1"/>
</dbReference>
<protein>
    <submittedName>
        <fullName evidence="9">ABC transporter permease</fullName>
    </submittedName>
</protein>
<dbReference type="Pfam" id="PF19300">
    <property type="entry name" value="BPD_transp_1_N"/>
    <property type="match status" value="1"/>
</dbReference>
<dbReference type="OrthoDB" id="9803623at2"/>
<feature type="transmembrane region" description="Helical" evidence="7">
    <location>
        <begin position="293"/>
        <end position="312"/>
    </location>
</feature>
<dbReference type="Proteomes" id="UP000194161">
    <property type="component" value="Chromosome"/>
</dbReference>
<keyword evidence="3" id="KW-1003">Cell membrane</keyword>
<dbReference type="CDD" id="cd06261">
    <property type="entry name" value="TM_PBP2"/>
    <property type="match status" value="1"/>
</dbReference>
<dbReference type="InterPro" id="IPR035906">
    <property type="entry name" value="MetI-like_sf"/>
</dbReference>
<accession>A0A1W6ZHC7</accession>
<dbReference type="PANTHER" id="PTHR43163:SF6">
    <property type="entry name" value="DIPEPTIDE TRANSPORT SYSTEM PERMEASE PROTEIN DPPB-RELATED"/>
    <property type="match status" value="1"/>
</dbReference>
<evidence type="ECO:0000256" key="7">
    <source>
        <dbReference type="RuleBase" id="RU363032"/>
    </source>
</evidence>
<dbReference type="STRING" id="463040.CAL15_21725"/>
<feature type="transmembrane region" description="Helical" evidence="7">
    <location>
        <begin position="12"/>
        <end position="38"/>
    </location>
</feature>
<name>A0A1W6ZHC7_9BORD</name>
<evidence type="ECO:0000256" key="1">
    <source>
        <dbReference type="ARBA" id="ARBA00004651"/>
    </source>
</evidence>
<dbReference type="GO" id="GO:0005886">
    <property type="term" value="C:plasma membrane"/>
    <property type="evidence" value="ECO:0007669"/>
    <property type="project" value="UniProtKB-SubCell"/>
</dbReference>
<feature type="domain" description="ABC transmembrane type-1" evidence="8">
    <location>
        <begin position="107"/>
        <end position="312"/>
    </location>
</feature>
<keyword evidence="2 7" id="KW-0813">Transport</keyword>
<comment type="similarity">
    <text evidence="7">Belongs to the binding-protein-dependent transport system permease family.</text>
</comment>
<comment type="subcellular location">
    <subcellularLocation>
        <location evidence="1 7">Cell membrane</location>
        <topology evidence="1 7">Multi-pass membrane protein</topology>
    </subcellularLocation>
</comment>
<keyword evidence="6 7" id="KW-0472">Membrane</keyword>
<dbReference type="KEGG" id="bgm:CAL15_21725"/>
<evidence type="ECO:0000256" key="3">
    <source>
        <dbReference type="ARBA" id="ARBA00022475"/>
    </source>
</evidence>
<feature type="transmembrane region" description="Helical" evidence="7">
    <location>
        <begin position="155"/>
        <end position="174"/>
    </location>
</feature>
<organism evidence="9 10">
    <name type="scientific">Bordetella genomosp. 13</name>
    <dbReference type="NCBI Taxonomy" id="463040"/>
    <lineage>
        <taxon>Bacteria</taxon>
        <taxon>Pseudomonadati</taxon>
        <taxon>Pseudomonadota</taxon>
        <taxon>Betaproteobacteria</taxon>
        <taxon>Burkholderiales</taxon>
        <taxon>Alcaligenaceae</taxon>
        <taxon>Bordetella</taxon>
    </lineage>
</organism>
<keyword evidence="10" id="KW-1185">Reference proteome</keyword>
<dbReference type="Gene3D" id="1.10.3720.10">
    <property type="entry name" value="MetI-like"/>
    <property type="match status" value="1"/>
</dbReference>
<dbReference type="InterPro" id="IPR045621">
    <property type="entry name" value="BPD_transp_1_N"/>
</dbReference>
<dbReference type="InterPro" id="IPR000515">
    <property type="entry name" value="MetI-like"/>
</dbReference>
<dbReference type="PANTHER" id="PTHR43163">
    <property type="entry name" value="DIPEPTIDE TRANSPORT SYSTEM PERMEASE PROTEIN DPPB-RELATED"/>
    <property type="match status" value="1"/>
</dbReference>
<dbReference type="Pfam" id="PF00528">
    <property type="entry name" value="BPD_transp_1"/>
    <property type="match status" value="1"/>
</dbReference>
<evidence type="ECO:0000259" key="8">
    <source>
        <dbReference type="PROSITE" id="PS50928"/>
    </source>
</evidence>
<proteinExistence type="inferred from homology"/>
<feature type="transmembrane region" description="Helical" evidence="7">
    <location>
        <begin position="194"/>
        <end position="217"/>
    </location>
</feature>
<sequence length="328" mass="35490">MAVASPLSRAGWLGQTAGALAQTALVLLVVSVISFAFLKATPGDPVTVMLGSDFSKESYDKLYRDLGLDQPLPVQYGRWLADFVQGDWGLSYVSRQDIFEQAIFQALPVTLTLAGLSLLIALAAGIPLGVAAALRRNSWIDLATSGVAVGGNAFPSFYLGVVLIWLFSVSLGWFPSMGYVSPWEDPVTGLWHLALPAVTLGAWYMGLIASVTRTSLLEVLDQPYMMAARARGEPAWRVVWVHGMRNVLMPLVTVIGLQLGGMLRGAVMTEVVFTLPGLGMMITTAVQTREYGVVQAGIMITALLFIGVNFMVDRTYALLDPRLRKHGR</sequence>
<evidence type="ECO:0000256" key="6">
    <source>
        <dbReference type="ARBA" id="ARBA00023136"/>
    </source>
</evidence>
<dbReference type="AlphaFoldDB" id="A0A1W6ZHC7"/>
<feature type="transmembrane region" description="Helical" evidence="7">
    <location>
        <begin position="113"/>
        <end position="134"/>
    </location>
</feature>
<dbReference type="PROSITE" id="PS50928">
    <property type="entry name" value="ABC_TM1"/>
    <property type="match status" value="1"/>
</dbReference>
<evidence type="ECO:0000256" key="4">
    <source>
        <dbReference type="ARBA" id="ARBA00022692"/>
    </source>
</evidence>
<keyword evidence="4 7" id="KW-0812">Transmembrane</keyword>
<gene>
    <name evidence="9" type="ORF">CAL15_21725</name>
</gene>
<evidence type="ECO:0000256" key="5">
    <source>
        <dbReference type="ARBA" id="ARBA00022989"/>
    </source>
</evidence>
<reference evidence="9 10" key="1">
    <citation type="submission" date="2017-05" db="EMBL/GenBank/DDBJ databases">
        <title>Complete and WGS of Bordetella genogroups.</title>
        <authorList>
            <person name="Spilker T."/>
            <person name="LiPuma J."/>
        </authorList>
    </citation>
    <scope>NUCLEOTIDE SEQUENCE [LARGE SCALE GENOMIC DNA]</scope>
    <source>
        <strain evidence="9 10">AU7206</strain>
    </source>
</reference>
<dbReference type="GO" id="GO:0055085">
    <property type="term" value="P:transmembrane transport"/>
    <property type="evidence" value="ECO:0007669"/>
    <property type="project" value="InterPro"/>
</dbReference>
<keyword evidence="5 7" id="KW-1133">Transmembrane helix</keyword>
<evidence type="ECO:0000313" key="10">
    <source>
        <dbReference type="Proteomes" id="UP000194161"/>
    </source>
</evidence>
<evidence type="ECO:0000256" key="2">
    <source>
        <dbReference type="ARBA" id="ARBA00022448"/>
    </source>
</evidence>
<dbReference type="EMBL" id="CP021111">
    <property type="protein sequence ID" value="ARP96751.1"/>
    <property type="molecule type" value="Genomic_DNA"/>
</dbReference>
<evidence type="ECO:0000313" key="9">
    <source>
        <dbReference type="EMBL" id="ARP96751.1"/>
    </source>
</evidence>
<dbReference type="RefSeq" id="WP_086080397.1">
    <property type="nucleotide sequence ID" value="NZ_CP021111.1"/>
</dbReference>